<evidence type="ECO:0000256" key="1">
    <source>
        <dbReference type="ARBA" id="ARBA00022518"/>
    </source>
</evidence>
<dbReference type="Proteomes" id="UP000157591">
    <property type="component" value="Segment"/>
</dbReference>
<accession>A0A0K1LDU5</accession>
<protein>
    <recommendedName>
        <fullName evidence="7 8">Protein OPG079</fullName>
    </recommendedName>
</protein>
<gene>
    <name evidence="11" type="ORF">FGHELIBC_00082</name>
    <name evidence="10" type="ORF">TT95_00080</name>
</gene>
<dbReference type="KEGG" id="vg:932641"/>
<evidence type="ECO:0000256" key="7">
    <source>
        <dbReference type="ARBA" id="ARBA00034817"/>
    </source>
</evidence>
<evidence type="ECO:0000256" key="2">
    <source>
        <dbReference type="ARBA" id="ARBA00023067"/>
    </source>
</evidence>
<proteinExistence type="inferred from homology"/>
<evidence type="ECO:0000256" key="6">
    <source>
        <dbReference type="ARBA" id="ARBA00034757"/>
    </source>
</evidence>
<evidence type="ECO:0000256" key="9">
    <source>
        <dbReference type="SAM" id="MobiDB-lite"/>
    </source>
</evidence>
<dbReference type="InterPro" id="IPR006754">
    <property type="entry name" value="Poxvirus_I3_ssDNA-bd"/>
</dbReference>
<evidence type="ECO:0000256" key="8">
    <source>
        <dbReference type="PIRNR" id="PIRNR003767"/>
    </source>
</evidence>
<evidence type="ECO:0000313" key="12">
    <source>
        <dbReference type="Proteomes" id="UP000157591"/>
    </source>
</evidence>
<reference evidence="10" key="2">
    <citation type="submission" date="2015-02" db="EMBL/GenBank/DDBJ databases">
        <authorList>
            <person name="Chooi Y.-H."/>
        </authorList>
    </citation>
    <scope>NUCLEOTIDE SEQUENCE</scope>
    <source>
        <strain evidence="10">0408151v</strain>
    </source>
</reference>
<comment type="subcellular location">
    <subcellularLocation>
        <location evidence="8">Host cytoplasm</location>
    </subcellularLocation>
    <text evidence="8">Localizes in cytoplasmic virus factories, where it is associated with viral DNA.</text>
</comment>
<keyword evidence="2 8" id="KW-0226">DNA condensation</keyword>
<keyword evidence="3 8" id="KW-0238">DNA-binding</keyword>
<organism evidence="10 12">
    <name type="scientific">Camelpox virus</name>
    <dbReference type="NCBI Taxonomy" id="28873"/>
    <lineage>
        <taxon>Viruses</taxon>
        <taxon>Varidnaviria</taxon>
        <taxon>Bamfordvirae</taxon>
        <taxon>Nucleocytoviricota</taxon>
        <taxon>Pokkesviricetes</taxon>
        <taxon>Chitovirales</taxon>
        <taxon>Poxviridae</taxon>
        <taxon>Chordopoxvirinae</taxon>
        <taxon>Orthopoxvirus</taxon>
        <taxon>Orthopoxvirus camelpox</taxon>
    </lineage>
</organism>
<comment type="similarity">
    <text evidence="6 8">Belongs to the orthopoxvirus OPG079 family.</text>
</comment>
<dbReference type="EMBL" id="MK910851">
    <property type="protein sequence ID" value="QCW07383.1"/>
    <property type="molecule type" value="Genomic_DNA"/>
</dbReference>
<comment type="function">
    <text evidence="5">Plays an essential role in viral DNA replication. Binds to ssDNA with high affinity and localizes to cytoplasmic factories where nascent viral genomes accumulate. May disrupt loops, hairpins and other secondary structures present on ssDNA to reduce and eliminate pausing of viral DNA polymerase at specific sites during elongation.</text>
</comment>
<reference evidence="11 13" key="3">
    <citation type="submission" date="2019-05" db="EMBL/GenBank/DDBJ databases">
        <title>The genome sequence of the first Camelpox virus case diagnosed in Israel.</title>
        <authorList>
            <person name="Israeli O."/>
            <person name="Cohen-Gihon I."/>
            <person name="Shifman O."/>
            <person name="Paran N."/>
            <person name="Melamed S."/>
            <person name="Laskar-Levy O."/>
            <person name="Zvi A."/>
            <person name="Beth-Din A."/>
        </authorList>
    </citation>
    <scope>NUCLEOTIDE SEQUENCE [LARGE SCALE GENOMIC DNA]</scope>
    <source>
        <strain evidence="11 13">Negev2016</strain>
    </source>
</reference>
<comment type="subunit">
    <text evidence="8">Homoomultimer. Interacts with the small subunit of ribonucleotide reductase.</text>
</comment>
<evidence type="ECO:0000256" key="4">
    <source>
        <dbReference type="ARBA" id="ARBA00023200"/>
    </source>
</evidence>
<evidence type="ECO:0000313" key="10">
    <source>
        <dbReference type="EMBL" id="AKU40438.1"/>
    </source>
</evidence>
<evidence type="ECO:0000313" key="13">
    <source>
        <dbReference type="Proteomes" id="UP000317975"/>
    </source>
</evidence>
<dbReference type="GO" id="GO:0030261">
    <property type="term" value="P:chromosome condensation"/>
    <property type="evidence" value="ECO:0007669"/>
    <property type="project" value="UniProtKB-UniRule"/>
</dbReference>
<dbReference type="RefSeq" id="NP_570460.1">
    <property type="nucleotide sequence ID" value="NC_003391.1"/>
</dbReference>
<dbReference type="Pfam" id="PF04661">
    <property type="entry name" value="Pox_I3"/>
    <property type="match status" value="1"/>
</dbReference>
<evidence type="ECO:0000256" key="3">
    <source>
        <dbReference type="ARBA" id="ARBA00023125"/>
    </source>
</evidence>
<dbReference type="GO" id="GO:0030430">
    <property type="term" value="C:host cell cytoplasm"/>
    <property type="evidence" value="ECO:0007669"/>
    <property type="project" value="UniProtKB-SubCell"/>
</dbReference>
<sequence length="271" mass="30365">MSKVIKKRVETSPRPTTSSDSLQTCAGVIEYAKSISKSNAKCIEYVTLNASQYANCSSISIKLTDSLSNQMTSTFIMLEGETKLYKNKSKQDRSDGYFLKLKVTAASPMLYQLLEAVYGNIKHKERIPNSLHSLSVETITEKTFKDESIFINKLNGAMVEYVSTGESSILRSIEGELESLSKRERQLAKAIITPVVFYRSGTETKITFALKKLMIDREVVANVIGLSGDSERVSMTENVEEDLARNLGLVDIDEYDEYDEDSDKEKPIFNV</sequence>
<dbReference type="Proteomes" id="UP000317975">
    <property type="component" value="Segment"/>
</dbReference>
<name>A0A0K1LDU5_9POXV</name>
<keyword evidence="1" id="KW-0244">Early protein</keyword>
<evidence type="ECO:0000256" key="5">
    <source>
        <dbReference type="ARBA" id="ARBA00034682"/>
    </source>
</evidence>
<reference evidence="12" key="1">
    <citation type="submission" date="2015-02" db="EMBL/GenBank/DDBJ databases">
        <title>Draft genome sequence for camelpox virus strain 0408151v.</title>
        <authorList>
            <person name="Knight B.M."/>
            <person name="Bortzner J."/>
            <person name="Roberts D."/>
            <person name="Lin D."/>
            <person name="Hari K."/>
            <person name="Winegar R.A."/>
        </authorList>
    </citation>
    <scope>NUCLEOTIDE SEQUENCE [LARGE SCALE GENOMIC DNA]</scope>
</reference>
<dbReference type="PIRSF" id="PIRSF003767">
    <property type="entry name" value="VAC_I3L"/>
    <property type="match status" value="1"/>
</dbReference>
<feature type="region of interest" description="Disordered" evidence="9">
    <location>
        <begin position="1"/>
        <end position="20"/>
    </location>
</feature>
<evidence type="ECO:0000313" key="11">
    <source>
        <dbReference type="EMBL" id="QCW07383.1"/>
    </source>
</evidence>
<dbReference type="GO" id="GO:0003697">
    <property type="term" value="F:single-stranded DNA binding"/>
    <property type="evidence" value="ECO:0007669"/>
    <property type="project" value="UniProtKB-UniRule"/>
</dbReference>
<dbReference type="EMBL" id="KP768318">
    <property type="protein sequence ID" value="AKU40438.1"/>
    <property type="molecule type" value="Genomic_DNA"/>
</dbReference>
<keyword evidence="4 8" id="KW-1035">Host cytoplasm</keyword>